<feature type="region of interest" description="Disordered" evidence="5">
    <location>
        <begin position="64"/>
        <end position="149"/>
    </location>
</feature>
<sequence length="1434" mass="166805">ANTNNETQSSTSNDRFVPLSKILQFAGRSEEKNYRSDFREVDKTDICNPIDQISNASAVEKFQMHHRGSFQRGRGNGQNHYQENKGAMRRNRSRISNASSVESLNDQNLDGNRQEKEKEVQRDERQRCYSPNRNRQRKKFNRYPLENKNNNENDGLFNIPRRFNWLVQMSEMSGSDVATQLANSQSGFEEVIKNIQLMKDKPDMLVLILKLLAKIADADFKENKNKIFTQACDLQFLEQLTLFMADVAASGYMSRIFDINNFLKDILTFTKGVMLALPVTASERFKKILLMVDLFPQTAISTEIKNMKQSLQEQLKEFDVNQKDDVRVTSKLELLSAQAPPNSFREINLIPTVNDIFSRRPFVRPNIIKGSYTSIEHYLDVQFRLLHEDFLCPMREGISEYIHRKEEKTGRISNVRIYKKVLFLSPRVVADRVGIVVNFDPDKRMKKMNWKNSKRFMYGSLLCFTQDNFRSIMFGTVIEKNEKDLENGQIVVEMCESSQMREDLFQAQYTMAESEVYFEPYYQVLKALKEMKEEEFPMRHYIVEARNDVFNPRYLLENDDCLAEYVMEPDYRLPVLYPDMWPTAEQLKLDNSQYRAFMSALTREFVVIQGPPGTGKTFLGLKVAGVMLENSYLWNSNNQPILVVCYTNHALDQFLEGILHHTSKIVRVGGQSKSVVVNPFNLKELRRGYKKWMYDSKLNDVDAENKHLLRARLRMNDNLGYDVKIRLEQLVAKIKTIQVDLERIERNEGIISLNFLSEFIDQHHYKGFTIMGDKDEVLIEWLLSEYEDEVYTPQDELKVEGHMSDVEDEDDDILDEIGERITRDTREDLGLNVEDVTGKIQYCATLASMHAQRYDLGIEIENLTRAMHKNHDNVFFHSQLNTINRLLFGLEYKIRTLEQRLKERKKARKQDINRVLVTNDIWNLNFKDRWILYRQCSLLMRQSLQKYFKKLEEEFSVDARQYEEVRQAVDLEIMRDSLIVGMTTTGAARLQSLLKALKPKIVIVEEAAEVLESHILVSLTNHCEHLILIGDHKQLRPSPSVYRLAKEYNLDVSLFERMLNNGMHCEVLEVQHRMRPEIASLIVPAIYPHLINHMLCLKKHRCMGSIQTKYEASDTHSYRNKHEALFIVALCRHLVLQGYEPKNITILTTYAAQMFYIRNESKKYDLLKSVRITVVDNFQGEESDIILLSLVRSNKDANIGFLKIENRVCVALSRARRGMYIMGNMENLTRSSEIWPKIKEALQQQKAIGDKLELQCQVHPDQHKMVSKDQDFADIPDGGCTLECGALLQCGHTCQSVCHARDRECTMRRCRVIPCNRVMCVLDHKCQKYCYEECGLCKIAVQRQLKCGHEKVLECHVDYEKFVCQIPVKKVLPACKHEVDVPCAVDPAIFSCPIPCDARLDDCGHTCRRKCHVLQDSDHLDQPLVNRLEEKGYE</sequence>
<dbReference type="Gene3D" id="3.40.50.300">
    <property type="entry name" value="P-loop containing nucleotide triphosphate hydrolases"/>
    <property type="match status" value="3"/>
</dbReference>
<protein>
    <recommendedName>
        <fullName evidence="6">Helicase ATP-binding domain-containing protein</fullName>
    </recommendedName>
</protein>
<dbReference type="SUPFAM" id="SSF52540">
    <property type="entry name" value="P-loop containing nucleoside triphosphate hydrolases"/>
    <property type="match status" value="1"/>
</dbReference>
<dbReference type="Pfam" id="PF13086">
    <property type="entry name" value="AAA_11"/>
    <property type="match status" value="2"/>
</dbReference>
<proteinExistence type="predicted"/>
<dbReference type="Proteomes" id="UP001233999">
    <property type="component" value="Unassembled WGS sequence"/>
</dbReference>
<dbReference type="GO" id="GO:0005524">
    <property type="term" value="F:ATP binding"/>
    <property type="evidence" value="ECO:0007669"/>
    <property type="project" value="UniProtKB-KW"/>
</dbReference>
<dbReference type="GO" id="GO:0004386">
    <property type="term" value="F:helicase activity"/>
    <property type="evidence" value="ECO:0007669"/>
    <property type="project" value="UniProtKB-KW"/>
</dbReference>
<feature type="compositionally biased region" description="Polar residues" evidence="5">
    <location>
        <begin position="101"/>
        <end position="111"/>
    </location>
</feature>
<organism evidence="7 8">
    <name type="scientific">Diploptera punctata</name>
    <name type="common">Pacific beetle cockroach</name>
    <dbReference type="NCBI Taxonomy" id="6984"/>
    <lineage>
        <taxon>Eukaryota</taxon>
        <taxon>Metazoa</taxon>
        <taxon>Ecdysozoa</taxon>
        <taxon>Arthropoda</taxon>
        <taxon>Hexapoda</taxon>
        <taxon>Insecta</taxon>
        <taxon>Pterygota</taxon>
        <taxon>Neoptera</taxon>
        <taxon>Polyneoptera</taxon>
        <taxon>Dictyoptera</taxon>
        <taxon>Blattodea</taxon>
        <taxon>Blaberoidea</taxon>
        <taxon>Blaberidae</taxon>
        <taxon>Diplopterinae</taxon>
        <taxon>Diploptera</taxon>
    </lineage>
</organism>
<keyword evidence="8" id="KW-1185">Reference proteome</keyword>
<comment type="caution">
    <text evidence="7">The sequence shown here is derived from an EMBL/GenBank/DDBJ whole genome shotgun (WGS) entry which is preliminary data.</text>
</comment>
<keyword evidence="2" id="KW-0378">Hydrolase</keyword>
<evidence type="ECO:0000256" key="2">
    <source>
        <dbReference type="ARBA" id="ARBA00022801"/>
    </source>
</evidence>
<accession>A0AAD7Z6Z9</accession>
<dbReference type="PROSITE" id="PS51193">
    <property type="entry name" value="HELICASE_ATP_BIND_2"/>
    <property type="match status" value="1"/>
</dbReference>
<dbReference type="InterPro" id="IPR014013">
    <property type="entry name" value="Helic_SF1/SF2_ATP-bd_DinG/Rad3"/>
</dbReference>
<evidence type="ECO:0000256" key="4">
    <source>
        <dbReference type="ARBA" id="ARBA00022840"/>
    </source>
</evidence>
<dbReference type="Pfam" id="PF13087">
    <property type="entry name" value="AAA_12"/>
    <property type="match status" value="1"/>
</dbReference>
<dbReference type="PANTHER" id="PTHR10887">
    <property type="entry name" value="DNA2/NAM7 HELICASE FAMILY"/>
    <property type="match status" value="1"/>
</dbReference>
<dbReference type="GO" id="GO:0005694">
    <property type="term" value="C:chromosome"/>
    <property type="evidence" value="ECO:0007669"/>
    <property type="project" value="UniProtKB-ARBA"/>
</dbReference>
<reference evidence="7" key="1">
    <citation type="journal article" date="2023" name="IScience">
        <title>Live-bearing cockroach genome reveals convergent evolutionary mechanisms linked to viviparity in insects and beyond.</title>
        <authorList>
            <person name="Fouks B."/>
            <person name="Harrison M.C."/>
            <person name="Mikhailova A.A."/>
            <person name="Marchal E."/>
            <person name="English S."/>
            <person name="Carruthers M."/>
            <person name="Jennings E.C."/>
            <person name="Chiamaka E.L."/>
            <person name="Frigard R.A."/>
            <person name="Pippel M."/>
            <person name="Attardo G.M."/>
            <person name="Benoit J.B."/>
            <person name="Bornberg-Bauer E."/>
            <person name="Tobe S.S."/>
        </authorList>
    </citation>
    <scope>NUCLEOTIDE SEQUENCE</scope>
    <source>
        <strain evidence="7">Stay&amp;Tobe</strain>
    </source>
</reference>
<feature type="domain" description="Helicase ATP-binding" evidence="6">
    <location>
        <begin position="572"/>
        <end position="884"/>
    </location>
</feature>
<dbReference type="FunFam" id="3.40.50.300:FF:000326">
    <property type="entry name" value="P-loop containing nucleoside triphosphate hydrolase"/>
    <property type="match status" value="1"/>
</dbReference>
<keyword evidence="3" id="KW-0347">Helicase</keyword>
<dbReference type="PANTHER" id="PTHR10887:SF341">
    <property type="entry name" value="NFX1-TYPE ZINC FINGER-CONTAINING PROTEIN 1"/>
    <property type="match status" value="1"/>
</dbReference>
<dbReference type="GO" id="GO:0031048">
    <property type="term" value="P:regulatory ncRNA-mediated heterochromatin formation"/>
    <property type="evidence" value="ECO:0007669"/>
    <property type="project" value="TreeGrafter"/>
</dbReference>
<dbReference type="InterPro" id="IPR041679">
    <property type="entry name" value="DNA2/NAM7-like_C"/>
</dbReference>
<dbReference type="InterPro" id="IPR041677">
    <property type="entry name" value="DNA2/NAM7_AAA_11"/>
</dbReference>
<feature type="non-terminal residue" evidence="7">
    <location>
        <position position="1434"/>
    </location>
</feature>
<dbReference type="InterPro" id="IPR047187">
    <property type="entry name" value="SF1_C_Upf1"/>
</dbReference>
<evidence type="ECO:0000256" key="5">
    <source>
        <dbReference type="SAM" id="MobiDB-lite"/>
    </source>
</evidence>
<feature type="non-terminal residue" evidence="7">
    <location>
        <position position="1"/>
    </location>
</feature>
<dbReference type="Pfam" id="PF25396">
    <property type="entry name" value="ZNFX1"/>
    <property type="match status" value="1"/>
</dbReference>
<evidence type="ECO:0000313" key="7">
    <source>
        <dbReference type="EMBL" id="KAJ9575016.1"/>
    </source>
</evidence>
<gene>
    <name evidence="7" type="ORF">L9F63_007818</name>
</gene>
<dbReference type="EMBL" id="JASPKZ010010245">
    <property type="protein sequence ID" value="KAJ9575016.1"/>
    <property type="molecule type" value="Genomic_DNA"/>
</dbReference>
<evidence type="ECO:0000256" key="1">
    <source>
        <dbReference type="ARBA" id="ARBA00022741"/>
    </source>
</evidence>
<reference evidence="7" key="2">
    <citation type="submission" date="2023-05" db="EMBL/GenBank/DDBJ databases">
        <authorList>
            <person name="Fouks B."/>
        </authorList>
    </citation>
    <scope>NUCLEOTIDE SEQUENCE</scope>
    <source>
        <strain evidence="7">Stay&amp;Tobe</strain>
        <tissue evidence="7">Testes</tissue>
    </source>
</reference>
<name>A0AAD7Z6Z9_DIPPU</name>
<dbReference type="GO" id="GO:0016787">
    <property type="term" value="F:hydrolase activity"/>
    <property type="evidence" value="ECO:0007669"/>
    <property type="project" value="UniProtKB-KW"/>
</dbReference>
<evidence type="ECO:0000259" key="6">
    <source>
        <dbReference type="PROSITE" id="PS51193"/>
    </source>
</evidence>
<dbReference type="CDD" id="cd18808">
    <property type="entry name" value="SF1_C_Upf1"/>
    <property type="match status" value="1"/>
</dbReference>
<evidence type="ECO:0000313" key="8">
    <source>
        <dbReference type="Proteomes" id="UP001233999"/>
    </source>
</evidence>
<feature type="compositionally biased region" description="Basic and acidic residues" evidence="5">
    <location>
        <begin position="112"/>
        <end position="127"/>
    </location>
</feature>
<dbReference type="CDD" id="cd17936">
    <property type="entry name" value="EEXXEc_NFX1"/>
    <property type="match status" value="1"/>
</dbReference>
<dbReference type="CDD" id="cd06008">
    <property type="entry name" value="NF-X1-zinc-finger"/>
    <property type="match status" value="1"/>
</dbReference>
<keyword evidence="4" id="KW-0067">ATP-binding</keyword>
<dbReference type="InterPro" id="IPR057373">
    <property type="entry name" value="ZNFX1"/>
</dbReference>
<evidence type="ECO:0000256" key="3">
    <source>
        <dbReference type="ARBA" id="ARBA00022806"/>
    </source>
</evidence>
<dbReference type="InterPro" id="IPR027417">
    <property type="entry name" value="P-loop_NTPase"/>
</dbReference>
<keyword evidence="1" id="KW-0547">Nucleotide-binding</keyword>
<dbReference type="InterPro" id="IPR045055">
    <property type="entry name" value="DNA2/NAM7-like"/>
</dbReference>
<dbReference type="GO" id="GO:0031380">
    <property type="term" value="C:nuclear RNA-directed RNA polymerase complex"/>
    <property type="evidence" value="ECO:0007669"/>
    <property type="project" value="TreeGrafter"/>
</dbReference>